<dbReference type="Proteomes" id="UP001596201">
    <property type="component" value="Unassembled WGS sequence"/>
</dbReference>
<evidence type="ECO:0000259" key="7">
    <source>
        <dbReference type="Pfam" id="PF07669"/>
    </source>
</evidence>
<feature type="region of interest" description="Disordered" evidence="6">
    <location>
        <begin position="1142"/>
        <end position="1165"/>
    </location>
</feature>
<proteinExistence type="predicted"/>
<feature type="region of interest" description="Disordered" evidence="6">
    <location>
        <begin position="269"/>
        <end position="307"/>
    </location>
</feature>
<keyword evidence="4" id="KW-0949">S-adenosyl-L-methionine</keyword>
<dbReference type="PANTHER" id="PTHR33841">
    <property type="entry name" value="DNA METHYLTRANSFERASE YEEA-RELATED"/>
    <property type="match status" value="1"/>
</dbReference>
<feature type="compositionally biased region" description="Polar residues" evidence="6">
    <location>
        <begin position="277"/>
        <end position="290"/>
    </location>
</feature>
<evidence type="ECO:0000313" key="8">
    <source>
        <dbReference type="EMBL" id="MFC5368642.1"/>
    </source>
</evidence>
<dbReference type="NCBIfam" id="NF033452">
    <property type="entry name" value="BREX_1_MTaseX"/>
    <property type="match status" value="1"/>
</dbReference>
<dbReference type="GO" id="GO:0009007">
    <property type="term" value="F:site-specific DNA-methyltransferase (adenine-specific) activity"/>
    <property type="evidence" value="ECO:0007669"/>
    <property type="project" value="UniProtKB-EC"/>
</dbReference>
<dbReference type="InterPro" id="IPR029063">
    <property type="entry name" value="SAM-dependent_MTases_sf"/>
</dbReference>
<feature type="compositionally biased region" description="Basic and acidic residues" evidence="6">
    <location>
        <begin position="1142"/>
        <end position="1155"/>
    </location>
</feature>
<dbReference type="PANTHER" id="PTHR33841:SF1">
    <property type="entry name" value="DNA METHYLTRANSFERASE A"/>
    <property type="match status" value="1"/>
</dbReference>
<dbReference type="InterPro" id="IPR050953">
    <property type="entry name" value="N4_N6_ade-DNA_methylase"/>
</dbReference>
<dbReference type="NCBIfam" id="NF033454">
    <property type="entry name" value="BREX_5_MTaseX"/>
    <property type="match status" value="1"/>
</dbReference>
<sequence>MSGQSSLETEAQLDKAEREHLEDVVADLRETVEADIKYQLEHTYELSYEDGGANLHGEEVDTRAELAKAVEREDDDESWEEKFDRYVMGVGYTIVNRLTALRCMEVRGFIDRPVTQFSESGTTPAAEKLENEQYLAPDEAKIKAYNDVCRRLTDEIEILFDLDSPYSIVDPDVEVFEELCRKLDDVSSEIWRADDVLGWVYEYYNSSKLEELRRKGDYEGLSPEDVPAANQFYTPHWVVRMLTDNSLTKMYLESKGELQNTLGRQKELTLGNRKSRSSSPSETPTISDFSTYLVPSESPEDKPDMKDPEEIRVIDPACGSGHFLLYAFDVLDRIWRLEYPEMDRAEIPEKILRYNLFGVDLDLRACQLAAFNLYLKARGRAEEEGHSDFQMPEVGIVCADANIANLESTNEVFDEVAGGQPEVRSALEDILSAFEDVHGLGSLLDVRGTLEEKFSMDEQPTLTESINGPGSLSTFLENLHQEVAEKRNGESFLAQDLKSFLRTLVILSQDYDVALMNPPYGSGNRMPDSVQDYVSEHYKYKPEFYINFFEVCENLVKSNGRIGMIVPRTFMFKRTFEDFREDFIGGKGSFDFLAEYGLGVLDKATVRTAGTVVRVDQSQNNSADFYRLHDIEKGEKEEKFINSAYSNDKDNSGIQRRFRRDISEFSIIPGAPISYWVPLDIRSLYNLDTCFDAGNVNADKKTLGTVKAGLQTGDNNRYIRRFWEESGEGWVPFAKGGSDAWILPRITRMVWWEQNGADVKRYEGSYPRSEQYYFSEALTYTNIKEGGKRFGYLHGSSIFGTAGQALLPDRAVWEVLAYANSNLVTYLVLALTTGRHWQVGEVSKVPWDVDLENSDRLGQIAKEIIGLLMSTRQHDFISPYYNGPLILNLIGTTDSLYASNHPHRALLSDVNLKEPETTYDKEASLEELGIAAAKYKARIKSQLQEKAAEIDQLLFDHFDIGAERQKEILQEIAIRTNEDPRQQSEYSPEKITEPSSNFDNLAKDLILHLTLKIVQDDPDGIVPINFEGDEELPLLKRIEGEFQQIFGQHSEDRLAEVDQLLGDQKPDAGAYPNLQSWIEDDLFEYHLRQFENVPIVWRLSTERLVSDSHGEGFGCFVDYHQLDASLFDRLESRYIEPVKSELRDRRNTADQRRADSTLSTTEQANASEEYRYCESALAQINEFQSALLELGSVHSREKTDDIQSLALELQTLVSKFRERTQQRLETLDQLVEEMDPDEIEDLFSPTFLERVNDNRTEWIDALIDLESACAAYSRDSSEPVAAHLYDLFPYFEDLVGSTHYGSNGIFFMNYYFSKGEEYLENGDPRDGLEGEIRLLAELASETDEDVELGNEIKDRCKDLRKALPSNWEERALSEVLTAGYDPVKKHGVAINIQPLAEKKIVPEVVEDKVVN</sequence>
<keyword evidence="9" id="KW-1185">Reference proteome</keyword>
<dbReference type="RefSeq" id="WP_227231586.1">
    <property type="nucleotide sequence ID" value="NZ_JAJCVJ010000005.1"/>
</dbReference>
<evidence type="ECO:0000256" key="3">
    <source>
        <dbReference type="ARBA" id="ARBA00022679"/>
    </source>
</evidence>
<evidence type="ECO:0000313" key="9">
    <source>
        <dbReference type="Proteomes" id="UP001596201"/>
    </source>
</evidence>
<reference evidence="8 9" key="1">
    <citation type="journal article" date="2019" name="Int. J. Syst. Evol. Microbiol.">
        <title>The Global Catalogue of Microorganisms (GCM) 10K type strain sequencing project: providing services to taxonomists for standard genome sequencing and annotation.</title>
        <authorList>
            <consortium name="The Broad Institute Genomics Platform"/>
            <consortium name="The Broad Institute Genome Sequencing Center for Infectious Disease"/>
            <person name="Wu L."/>
            <person name="Ma J."/>
        </authorList>
    </citation>
    <scope>NUCLEOTIDE SEQUENCE [LARGE SCALE GENOMIC DNA]</scope>
    <source>
        <strain evidence="8 9">CGMCC 1.12237</strain>
    </source>
</reference>
<protein>
    <recommendedName>
        <fullName evidence="1">site-specific DNA-methyltransferase (adenine-specific)</fullName>
        <ecNumber evidence="1">2.1.1.72</ecNumber>
    </recommendedName>
</protein>
<feature type="compositionally biased region" description="Polar residues" evidence="6">
    <location>
        <begin position="1156"/>
        <end position="1165"/>
    </location>
</feature>
<gene>
    <name evidence="8" type="primary">pglX</name>
    <name evidence="8" type="ORF">ACFPJ5_17095</name>
</gene>
<evidence type="ECO:0000256" key="1">
    <source>
        <dbReference type="ARBA" id="ARBA00011900"/>
    </source>
</evidence>
<dbReference type="SUPFAM" id="SSF53335">
    <property type="entry name" value="S-adenosyl-L-methionine-dependent methyltransferases"/>
    <property type="match status" value="1"/>
</dbReference>
<name>A0ABD5REZ9_9EURY</name>
<keyword evidence="2 8" id="KW-0489">Methyltransferase</keyword>
<dbReference type="GO" id="GO:0032259">
    <property type="term" value="P:methylation"/>
    <property type="evidence" value="ECO:0007669"/>
    <property type="project" value="UniProtKB-KW"/>
</dbReference>
<evidence type="ECO:0000256" key="2">
    <source>
        <dbReference type="ARBA" id="ARBA00022603"/>
    </source>
</evidence>
<comment type="caution">
    <text evidence="8">The sequence shown here is derived from an EMBL/GenBank/DDBJ whole genome shotgun (WGS) entry which is preliminary data.</text>
</comment>
<dbReference type="PRINTS" id="PR00507">
    <property type="entry name" value="N12N6MTFRASE"/>
</dbReference>
<dbReference type="PROSITE" id="PS00092">
    <property type="entry name" value="N6_MTASE"/>
    <property type="match status" value="1"/>
</dbReference>
<organism evidence="8 9">
    <name type="scientific">Salinirubrum litoreum</name>
    <dbReference type="NCBI Taxonomy" id="1126234"/>
    <lineage>
        <taxon>Archaea</taxon>
        <taxon>Methanobacteriati</taxon>
        <taxon>Methanobacteriota</taxon>
        <taxon>Stenosarchaea group</taxon>
        <taxon>Halobacteria</taxon>
        <taxon>Halobacteriales</taxon>
        <taxon>Haloferacaceae</taxon>
        <taxon>Salinirubrum</taxon>
    </lineage>
</organism>
<comment type="catalytic activity">
    <reaction evidence="5">
        <text>a 2'-deoxyadenosine in DNA + S-adenosyl-L-methionine = an N(6)-methyl-2'-deoxyadenosine in DNA + S-adenosyl-L-homocysteine + H(+)</text>
        <dbReference type="Rhea" id="RHEA:15197"/>
        <dbReference type="Rhea" id="RHEA-COMP:12418"/>
        <dbReference type="Rhea" id="RHEA-COMP:12419"/>
        <dbReference type="ChEBI" id="CHEBI:15378"/>
        <dbReference type="ChEBI" id="CHEBI:57856"/>
        <dbReference type="ChEBI" id="CHEBI:59789"/>
        <dbReference type="ChEBI" id="CHEBI:90615"/>
        <dbReference type="ChEBI" id="CHEBI:90616"/>
        <dbReference type="EC" id="2.1.1.72"/>
    </reaction>
</comment>
<accession>A0ABD5REZ9</accession>
<feature type="domain" description="Type II methyltransferase M.TaqI-like" evidence="7">
    <location>
        <begin position="355"/>
        <end position="584"/>
    </location>
</feature>
<dbReference type="InterPro" id="IPR047939">
    <property type="entry name" value="BREX_1_PglX"/>
</dbReference>
<evidence type="ECO:0000256" key="4">
    <source>
        <dbReference type="ARBA" id="ARBA00022691"/>
    </source>
</evidence>
<dbReference type="Pfam" id="PF07669">
    <property type="entry name" value="Eco57I"/>
    <property type="match status" value="1"/>
</dbReference>
<keyword evidence="3 8" id="KW-0808">Transferase</keyword>
<dbReference type="InterPro" id="IPR002052">
    <property type="entry name" value="DNA_methylase_N6_adenine_CS"/>
</dbReference>
<dbReference type="EC" id="2.1.1.72" evidence="1"/>
<evidence type="ECO:0000256" key="5">
    <source>
        <dbReference type="ARBA" id="ARBA00047942"/>
    </source>
</evidence>
<evidence type="ECO:0000256" key="6">
    <source>
        <dbReference type="SAM" id="MobiDB-lite"/>
    </source>
</evidence>
<dbReference type="Gene3D" id="3.40.50.150">
    <property type="entry name" value="Vaccinia Virus protein VP39"/>
    <property type="match status" value="1"/>
</dbReference>
<dbReference type="InterPro" id="IPR011639">
    <property type="entry name" value="MethylTrfase_TaqI-like_dom"/>
</dbReference>
<dbReference type="EMBL" id="JBHSKX010000003">
    <property type="protein sequence ID" value="MFC5368642.1"/>
    <property type="molecule type" value="Genomic_DNA"/>
</dbReference>